<accession>L8JTB6</accession>
<gene>
    <name evidence="1" type="ORF">C900_01817</name>
</gene>
<name>L8JTB6_9BACT</name>
<dbReference type="Proteomes" id="UP000011135">
    <property type="component" value="Unassembled WGS sequence"/>
</dbReference>
<evidence type="ECO:0000313" key="1">
    <source>
        <dbReference type="EMBL" id="ELR72075.1"/>
    </source>
</evidence>
<organism evidence="1 2">
    <name type="scientific">Fulvivirga imtechensis AK7</name>
    <dbReference type="NCBI Taxonomy" id="1237149"/>
    <lineage>
        <taxon>Bacteria</taxon>
        <taxon>Pseudomonadati</taxon>
        <taxon>Bacteroidota</taxon>
        <taxon>Cytophagia</taxon>
        <taxon>Cytophagales</taxon>
        <taxon>Fulvivirgaceae</taxon>
        <taxon>Fulvivirga</taxon>
    </lineage>
</organism>
<reference evidence="1 2" key="1">
    <citation type="submission" date="2012-12" db="EMBL/GenBank/DDBJ databases">
        <title>Genome assembly of Fulvivirga imtechensis AK7.</title>
        <authorList>
            <person name="Nupur N."/>
            <person name="Khatri I."/>
            <person name="Kumar R."/>
            <person name="Subramanian S."/>
            <person name="Pinnaka A."/>
        </authorList>
    </citation>
    <scope>NUCLEOTIDE SEQUENCE [LARGE SCALE GENOMIC DNA]</scope>
    <source>
        <strain evidence="1 2">AK7</strain>
    </source>
</reference>
<keyword evidence="2" id="KW-1185">Reference proteome</keyword>
<evidence type="ECO:0000313" key="2">
    <source>
        <dbReference type="Proteomes" id="UP000011135"/>
    </source>
</evidence>
<protein>
    <submittedName>
        <fullName evidence="1">Uncharacterized protein</fullName>
    </submittedName>
</protein>
<dbReference type="EMBL" id="AMZN01000027">
    <property type="protein sequence ID" value="ELR72075.1"/>
    <property type="molecule type" value="Genomic_DNA"/>
</dbReference>
<dbReference type="eggNOG" id="ENOG5033HH4">
    <property type="taxonomic scope" value="Bacteria"/>
</dbReference>
<dbReference type="OrthoDB" id="1494671at2"/>
<dbReference type="RefSeq" id="WP_009579259.1">
    <property type="nucleotide sequence ID" value="NZ_AMZN01000027.1"/>
</dbReference>
<proteinExistence type="predicted"/>
<dbReference type="STRING" id="1237149.C900_01817"/>
<sequence length="376" mass="42038">MNLLYTRLFNLSIRHDYYKDGLAKGVSLLPSADTVRLLKGGKMLFKNIPKGITVLYRTEDDETTPFVDLGKDVRLTFELSLSNKNQFLNITDLDESPTRKYSSSNILYFKNDPASASTDSGAPEELSFELLDFIQGRLFTYSFSLSGSPAQVLFRVYNEDNTLVPIGKEVDGTPWSTTLTLDKLSNDTYSQQIDLRDQPKGRYKITIRNTADTTTLHEKEVYLDEEMAGKNINGIVDIIYDTAGDHIYDDTEEYAIQFNRKRSFWKYLVVNKSNTHDFNADTFSIDDAGSATGPYVVNTFSVLGSVPSADVKVSGLDTIVFRSNAEIPFYEIPKVSLELKKNALTSPVLGDLPNPLHSGVVKEEAGALASEIYVFI</sequence>
<comment type="caution">
    <text evidence="1">The sequence shown here is derived from an EMBL/GenBank/DDBJ whole genome shotgun (WGS) entry which is preliminary data.</text>
</comment>
<dbReference type="AlphaFoldDB" id="L8JTB6"/>